<sequence>MPRLSARVERPLAMNLGTMAHAARMRAGLTQAEVARRVGVQLEVYGRIERGEMFPSVPTLRRICVALEIPSDELLGLDAPQPLGLRRLVSAARGLRNSQLRLLHRLAESLHPSPREE</sequence>
<dbReference type="SUPFAM" id="SSF47413">
    <property type="entry name" value="lambda repressor-like DNA-binding domains"/>
    <property type="match status" value="1"/>
</dbReference>
<evidence type="ECO:0000313" key="3">
    <source>
        <dbReference type="EMBL" id="MCY1083291.1"/>
    </source>
</evidence>
<organism evidence="3 4">
    <name type="scientific">Archangium lansingense</name>
    <dbReference type="NCBI Taxonomy" id="2995310"/>
    <lineage>
        <taxon>Bacteria</taxon>
        <taxon>Pseudomonadati</taxon>
        <taxon>Myxococcota</taxon>
        <taxon>Myxococcia</taxon>
        <taxon>Myxococcales</taxon>
        <taxon>Cystobacterineae</taxon>
        <taxon>Archangiaceae</taxon>
        <taxon>Archangium</taxon>
    </lineage>
</organism>
<protein>
    <submittedName>
        <fullName evidence="3">Helix-turn-helix transcriptional regulator</fullName>
    </submittedName>
</protein>
<dbReference type="PANTHER" id="PTHR46797:SF1">
    <property type="entry name" value="METHYLPHOSPHONATE SYNTHASE"/>
    <property type="match status" value="1"/>
</dbReference>
<dbReference type="RefSeq" id="WP_267541826.1">
    <property type="nucleotide sequence ID" value="NZ_JAPNKA010000001.1"/>
</dbReference>
<proteinExistence type="predicted"/>
<dbReference type="CDD" id="cd00093">
    <property type="entry name" value="HTH_XRE"/>
    <property type="match status" value="1"/>
</dbReference>
<gene>
    <name evidence="3" type="ORF">OV287_53535</name>
</gene>
<dbReference type="Gene3D" id="1.10.260.40">
    <property type="entry name" value="lambda repressor-like DNA-binding domains"/>
    <property type="match status" value="1"/>
</dbReference>
<dbReference type="PROSITE" id="PS50943">
    <property type="entry name" value="HTH_CROC1"/>
    <property type="match status" value="1"/>
</dbReference>
<comment type="caution">
    <text evidence="3">The sequence shown here is derived from an EMBL/GenBank/DDBJ whole genome shotgun (WGS) entry which is preliminary data.</text>
</comment>
<dbReference type="Proteomes" id="UP001207654">
    <property type="component" value="Unassembled WGS sequence"/>
</dbReference>
<dbReference type="EMBL" id="JAPNKA010000001">
    <property type="protein sequence ID" value="MCY1083291.1"/>
    <property type="molecule type" value="Genomic_DNA"/>
</dbReference>
<dbReference type="InterPro" id="IPR010982">
    <property type="entry name" value="Lambda_DNA-bd_dom_sf"/>
</dbReference>
<accession>A0ABT4ANX3</accession>
<dbReference type="InterPro" id="IPR001387">
    <property type="entry name" value="Cro/C1-type_HTH"/>
</dbReference>
<keyword evidence="4" id="KW-1185">Reference proteome</keyword>
<dbReference type="InterPro" id="IPR050807">
    <property type="entry name" value="TransReg_Diox_bact_type"/>
</dbReference>
<dbReference type="SMART" id="SM00530">
    <property type="entry name" value="HTH_XRE"/>
    <property type="match status" value="1"/>
</dbReference>
<evidence type="ECO:0000313" key="4">
    <source>
        <dbReference type="Proteomes" id="UP001207654"/>
    </source>
</evidence>
<reference evidence="3 4" key="1">
    <citation type="submission" date="2022-11" db="EMBL/GenBank/DDBJ databases">
        <title>Minimal conservation of predation-associated metabolite biosynthetic gene clusters underscores biosynthetic potential of Myxococcota including descriptions for ten novel species: Archangium lansinium sp. nov., Myxococcus landrumus sp. nov., Nannocystis bai.</title>
        <authorList>
            <person name="Ahearne A."/>
            <person name="Stevens C."/>
            <person name="Phillips K."/>
        </authorList>
    </citation>
    <scope>NUCLEOTIDE SEQUENCE [LARGE SCALE GENOMIC DNA]</scope>
    <source>
        <strain evidence="3 4">MIWBW</strain>
    </source>
</reference>
<evidence type="ECO:0000256" key="1">
    <source>
        <dbReference type="ARBA" id="ARBA00023125"/>
    </source>
</evidence>
<evidence type="ECO:0000259" key="2">
    <source>
        <dbReference type="PROSITE" id="PS50943"/>
    </source>
</evidence>
<name>A0ABT4ANX3_9BACT</name>
<feature type="domain" description="HTH cro/C1-type" evidence="2">
    <location>
        <begin position="22"/>
        <end position="74"/>
    </location>
</feature>
<keyword evidence="1" id="KW-0238">DNA-binding</keyword>
<dbReference type="PANTHER" id="PTHR46797">
    <property type="entry name" value="HTH-TYPE TRANSCRIPTIONAL REGULATOR"/>
    <property type="match status" value="1"/>
</dbReference>
<dbReference type="Pfam" id="PF13560">
    <property type="entry name" value="HTH_31"/>
    <property type="match status" value="1"/>
</dbReference>